<dbReference type="InterPro" id="IPR038157">
    <property type="entry name" value="FeoA_core_dom"/>
</dbReference>
<dbReference type="SMART" id="SM00419">
    <property type="entry name" value="HTH_CRP"/>
    <property type="match status" value="1"/>
</dbReference>
<protein>
    <submittedName>
        <fullName evidence="9">Iron (Metal) dependent repressor, DtxR family</fullName>
    </submittedName>
</protein>
<gene>
    <name evidence="9" type="primary">troR</name>
    <name evidence="9" type="ordered locus">TC41_2204</name>
</gene>
<dbReference type="InterPro" id="IPR007167">
    <property type="entry name" value="Fe-transptr_FeoA-like"/>
</dbReference>
<evidence type="ECO:0000313" key="9">
    <source>
        <dbReference type="EMBL" id="AEJ44110.1"/>
    </source>
</evidence>
<dbReference type="InterPro" id="IPR022689">
    <property type="entry name" value="Iron_dep_repressor"/>
</dbReference>
<reference evidence="10" key="2">
    <citation type="submission" date="2011-06" db="EMBL/GenBank/DDBJ databases">
        <title>The complete genome sequence of Alicyclobacillus acidocaldarius sp. Tc-4-1.</title>
        <authorList>
            <person name="Chen Y."/>
            <person name="He Y."/>
            <person name="Dong Z."/>
            <person name="Hu S."/>
        </authorList>
    </citation>
    <scope>NUCLEOTIDE SEQUENCE [LARGE SCALE GENOMIC DNA]</scope>
    <source>
        <strain evidence="10">Tc-4-1</strain>
    </source>
</reference>
<dbReference type="GO" id="GO:0003700">
    <property type="term" value="F:DNA-binding transcription factor activity"/>
    <property type="evidence" value="ECO:0007669"/>
    <property type="project" value="InterPro"/>
</dbReference>
<accession>F8IFM6</accession>
<dbReference type="GO" id="GO:0046914">
    <property type="term" value="F:transition metal ion binding"/>
    <property type="evidence" value="ECO:0007669"/>
    <property type="project" value="InterPro"/>
</dbReference>
<evidence type="ECO:0000256" key="5">
    <source>
        <dbReference type="ARBA" id="ARBA00023015"/>
    </source>
</evidence>
<evidence type="ECO:0000256" key="7">
    <source>
        <dbReference type="ARBA" id="ARBA00023163"/>
    </source>
</evidence>
<dbReference type="InterPro" id="IPR036390">
    <property type="entry name" value="WH_DNA-bd_sf"/>
</dbReference>
<name>F8IFM6_ALIAT</name>
<evidence type="ECO:0000256" key="2">
    <source>
        <dbReference type="ARBA" id="ARBA00007871"/>
    </source>
</evidence>
<evidence type="ECO:0000256" key="6">
    <source>
        <dbReference type="ARBA" id="ARBA00023125"/>
    </source>
</evidence>
<dbReference type="SUPFAM" id="SSF46785">
    <property type="entry name" value="Winged helix' DNA-binding domain"/>
    <property type="match status" value="1"/>
</dbReference>
<dbReference type="InterPro" id="IPR001367">
    <property type="entry name" value="Fe_dep_repressor"/>
</dbReference>
<dbReference type="Proteomes" id="UP000000292">
    <property type="component" value="Chromosome"/>
</dbReference>
<dbReference type="eggNOG" id="COG1321">
    <property type="taxonomic scope" value="Bacteria"/>
</dbReference>
<comment type="subcellular location">
    <subcellularLocation>
        <location evidence="1">Cytoplasm</location>
    </subcellularLocation>
</comment>
<dbReference type="GO" id="GO:0045892">
    <property type="term" value="P:negative regulation of DNA-templated transcription"/>
    <property type="evidence" value="ECO:0007669"/>
    <property type="project" value="TreeGrafter"/>
</dbReference>
<dbReference type="SMART" id="SM00899">
    <property type="entry name" value="FeoA"/>
    <property type="match status" value="1"/>
</dbReference>
<dbReference type="InterPro" id="IPR022687">
    <property type="entry name" value="HTH_DTXR"/>
</dbReference>
<sequence>MGDVSILRTRGGIAVSGSALDTYLEAIYVLHSEGEQVLSSRVADYLGVSRPTVSQTLQRLVGQGYVEVSDTRELVLTEEGRKRAEAIIRKHRLLERWLTDVLGLDWADAHVEAARLEGSISPLVESKLNEMLNHPATCPHGNVIPGNGHAVPKGVGLDEAPPNTPLEVIRIVEVAEEDLELLRFFHRTGLVPGETVQVHEPEPYAAGVTVTVREQTLSLDPAVAHRVQVRPKPMSQTA</sequence>
<dbReference type="GO" id="GO:0005737">
    <property type="term" value="C:cytoplasm"/>
    <property type="evidence" value="ECO:0007669"/>
    <property type="project" value="UniProtKB-SubCell"/>
</dbReference>
<dbReference type="SMART" id="SM00529">
    <property type="entry name" value="HTH_DTXR"/>
    <property type="match status" value="1"/>
</dbReference>
<dbReference type="InterPro" id="IPR050536">
    <property type="entry name" value="DtxR_MntR_Metal-Reg"/>
</dbReference>
<proteinExistence type="inferred from homology"/>
<dbReference type="Pfam" id="PF02742">
    <property type="entry name" value="Fe_dep_repr_C"/>
    <property type="match status" value="1"/>
</dbReference>
<dbReference type="GO" id="GO:0046983">
    <property type="term" value="F:protein dimerization activity"/>
    <property type="evidence" value="ECO:0007669"/>
    <property type="project" value="InterPro"/>
</dbReference>
<dbReference type="InterPro" id="IPR012318">
    <property type="entry name" value="HTH_CRP"/>
</dbReference>
<keyword evidence="5" id="KW-0805">Transcription regulation</keyword>
<dbReference type="InterPro" id="IPR008988">
    <property type="entry name" value="Transcriptional_repressor_C"/>
</dbReference>
<comment type="similarity">
    <text evidence="2">Belongs to the DtxR/MntR family.</text>
</comment>
<feature type="domain" description="HTH dtxR-type" evidence="8">
    <location>
        <begin position="15"/>
        <end position="77"/>
    </location>
</feature>
<keyword evidence="4" id="KW-0408">Iron</keyword>
<dbReference type="AlphaFoldDB" id="F8IFM6"/>
<dbReference type="STRING" id="1048834.TC41_2204"/>
<dbReference type="InterPro" id="IPR036421">
    <property type="entry name" value="Fe_dep_repressor_sf"/>
</dbReference>
<dbReference type="SUPFAM" id="SSF50037">
    <property type="entry name" value="C-terminal domain of transcriptional repressors"/>
    <property type="match status" value="1"/>
</dbReference>
<dbReference type="PATRIC" id="fig|1048834.4.peg.2083"/>
<keyword evidence="7" id="KW-0804">Transcription</keyword>
<evidence type="ECO:0000259" key="8">
    <source>
        <dbReference type="PROSITE" id="PS50944"/>
    </source>
</evidence>
<dbReference type="Gene3D" id="1.10.10.10">
    <property type="entry name" value="Winged helix-like DNA-binding domain superfamily/Winged helix DNA-binding domain"/>
    <property type="match status" value="1"/>
</dbReference>
<organism evidence="9 10">
    <name type="scientific">Alicyclobacillus acidocaldarius (strain Tc-4-1)</name>
    <name type="common">Bacillus acidocaldarius</name>
    <dbReference type="NCBI Taxonomy" id="1048834"/>
    <lineage>
        <taxon>Bacteria</taxon>
        <taxon>Bacillati</taxon>
        <taxon>Bacillota</taxon>
        <taxon>Bacilli</taxon>
        <taxon>Bacillales</taxon>
        <taxon>Alicyclobacillaceae</taxon>
        <taxon>Alicyclobacillus</taxon>
    </lineage>
</organism>
<reference evidence="9 10" key="1">
    <citation type="journal article" date="2011" name="J. Bacteriol.">
        <title>Complete Genome Sequence of Alicyclobacillus acidocaldarius Strain Tc-4-1.</title>
        <authorList>
            <person name="Chen Y."/>
            <person name="He Y."/>
            <person name="Zhang B."/>
            <person name="Yang J."/>
            <person name="Li W."/>
            <person name="Dong Z."/>
            <person name="Hu S."/>
        </authorList>
    </citation>
    <scope>NUCLEOTIDE SEQUENCE [LARGE SCALE GENOMIC DNA]</scope>
    <source>
        <strain evidence="9 10">Tc-4-1</strain>
    </source>
</reference>
<dbReference type="Gene3D" id="2.30.30.90">
    <property type="match status" value="1"/>
</dbReference>
<evidence type="ECO:0000313" key="10">
    <source>
        <dbReference type="Proteomes" id="UP000000292"/>
    </source>
</evidence>
<dbReference type="EMBL" id="CP002902">
    <property type="protein sequence ID" value="AEJ44110.1"/>
    <property type="molecule type" value="Genomic_DNA"/>
</dbReference>
<dbReference type="HOGENOM" id="CLU_069532_0_0_9"/>
<dbReference type="KEGG" id="aad:TC41_2204"/>
<keyword evidence="6" id="KW-0238">DNA-binding</keyword>
<evidence type="ECO:0000256" key="1">
    <source>
        <dbReference type="ARBA" id="ARBA00004496"/>
    </source>
</evidence>
<evidence type="ECO:0000256" key="3">
    <source>
        <dbReference type="ARBA" id="ARBA00011738"/>
    </source>
</evidence>
<dbReference type="PANTHER" id="PTHR33238">
    <property type="entry name" value="IRON (METAL) DEPENDENT REPRESSOR, DTXR FAMILY"/>
    <property type="match status" value="1"/>
</dbReference>
<dbReference type="PANTHER" id="PTHR33238:SF10">
    <property type="entry name" value="IRON-DEPENDENT REPRESSOR IDER"/>
    <property type="match status" value="1"/>
</dbReference>
<dbReference type="InterPro" id="IPR036388">
    <property type="entry name" value="WH-like_DNA-bd_sf"/>
</dbReference>
<dbReference type="Pfam" id="PF01325">
    <property type="entry name" value="Fe_dep_repress"/>
    <property type="match status" value="1"/>
</dbReference>
<dbReference type="SUPFAM" id="SSF47979">
    <property type="entry name" value="Iron-dependent repressor protein, dimerization domain"/>
    <property type="match status" value="1"/>
</dbReference>
<comment type="subunit">
    <text evidence="3">Homodimer.</text>
</comment>
<dbReference type="PROSITE" id="PS50944">
    <property type="entry name" value="HTH_DTXR"/>
    <property type="match status" value="1"/>
</dbReference>
<dbReference type="Gene3D" id="1.10.60.10">
    <property type="entry name" value="Iron dependent repressor, metal binding and dimerisation domain"/>
    <property type="match status" value="1"/>
</dbReference>
<dbReference type="Pfam" id="PF04023">
    <property type="entry name" value="FeoA"/>
    <property type="match status" value="1"/>
</dbReference>
<dbReference type="GO" id="GO:0003677">
    <property type="term" value="F:DNA binding"/>
    <property type="evidence" value="ECO:0007669"/>
    <property type="project" value="UniProtKB-KW"/>
</dbReference>
<evidence type="ECO:0000256" key="4">
    <source>
        <dbReference type="ARBA" id="ARBA00023004"/>
    </source>
</evidence>